<evidence type="ECO:0000313" key="1">
    <source>
        <dbReference type="EMBL" id="RMX08297.1"/>
    </source>
</evidence>
<protein>
    <recommendedName>
        <fullName evidence="3">Phasin family protein</fullName>
    </recommendedName>
</protein>
<dbReference type="Proteomes" id="UP000278006">
    <property type="component" value="Unassembled WGS sequence"/>
</dbReference>
<accession>A0A3M6QZ58</accession>
<keyword evidence="2" id="KW-1185">Reference proteome</keyword>
<dbReference type="RefSeq" id="WP_122226420.1">
    <property type="nucleotide sequence ID" value="NZ_RDQO01000001.1"/>
</dbReference>
<sequence length="150" mass="16829">MSAPFDFYKASLELWSKISKDVQAGSQQWLEEAARLANEDMKQTNEQLQQLVKDQNWVALAGLPQEAAWRTYTHQLAAWQTVVQELAQHQPDFNTGIQKTVSGWQEDALKSFNQAFGAFQQPELVQKFFQPLTAAADAAKAAESKAKKGD</sequence>
<evidence type="ECO:0000313" key="2">
    <source>
        <dbReference type="Proteomes" id="UP000278006"/>
    </source>
</evidence>
<dbReference type="AlphaFoldDB" id="A0A3M6QZ58"/>
<organism evidence="1 2">
    <name type="scientific">Corticibacter populi</name>
    <dbReference type="NCBI Taxonomy" id="1550736"/>
    <lineage>
        <taxon>Bacteria</taxon>
        <taxon>Pseudomonadati</taxon>
        <taxon>Pseudomonadota</taxon>
        <taxon>Betaproteobacteria</taxon>
        <taxon>Burkholderiales</taxon>
        <taxon>Comamonadaceae</taxon>
        <taxon>Corticibacter</taxon>
    </lineage>
</organism>
<gene>
    <name evidence="1" type="ORF">D8I35_04120</name>
</gene>
<evidence type="ECO:0008006" key="3">
    <source>
        <dbReference type="Google" id="ProtNLM"/>
    </source>
</evidence>
<name>A0A3M6QZ58_9BURK</name>
<comment type="caution">
    <text evidence="1">The sequence shown here is derived from an EMBL/GenBank/DDBJ whole genome shotgun (WGS) entry which is preliminary data.</text>
</comment>
<reference evidence="1 2" key="1">
    <citation type="submission" date="2018-10" db="EMBL/GenBank/DDBJ databases">
        <title>Draft genome of Cortibacter populi DSM10536.</title>
        <authorList>
            <person name="Bernier A.-M."/>
            <person name="Bernard K."/>
        </authorList>
    </citation>
    <scope>NUCLEOTIDE SEQUENCE [LARGE SCALE GENOMIC DNA]</scope>
    <source>
        <strain evidence="1 2">DSM 105136</strain>
    </source>
</reference>
<dbReference type="EMBL" id="RDQO01000001">
    <property type="protein sequence ID" value="RMX08297.1"/>
    <property type="molecule type" value="Genomic_DNA"/>
</dbReference>
<proteinExistence type="predicted"/>